<sequence length="331" mass="34894">MQAWLIPLLFLSSSAYSQFEDTIALTVPDVLVDPTSAAIFSYAWVGDPGHQLKNISMELIRASASADSDSVADIVVWGYTQQNGNTILYPLHAATPPGSYHIRMNATIYSGSLPLSTIVTNSRTFNISLVTSYQCETPTFTPVTSISDVTYSPLRLVTPMAGAVFPRNILNSNFGNITGSLYIVDGSFNTESINATLELVSLGTGFTTPVQQVPQTAIDTRSTMYSTSKITLAPGTTKLRMNFTDSTENGAPCLTSLSDEFYIAIDSPCVGLSSGTSASAASASSTTSPPSSALSTSTAGQSNSSSRIVLGGSSLVIMLNFLSLSLIILVL</sequence>
<gene>
    <name evidence="4" type="ORF">MSAN_01822300</name>
</gene>
<keyword evidence="2" id="KW-1133">Transmembrane helix</keyword>
<protein>
    <submittedName>
        <fullName evidence="4">Uncharacterized protein</fullName>
    </submittedName>
</protein>
<name>A0A8H6XTD0_9AGAR</name>
<dbReference type="EMBL" id="JACAZH010000018">
    <property type="protein sequence ID" value="KAF7346832.1"/>
    <property type="molecule type" value="Genomic_DNA"/>
</dbReference>
<accession>A0A8H6XTD0</accession>
<keyword evidence="5" id="KW-1185">Reference proteome</keyword>
<organism evidence="4 5">
    <name type="scientific">Mycena sanguinolenta</name>
    <dbReference type="NCBI Taxonomy" id="230812"/>
    <lineage>
        <taxon>Eukaryota</taxon>
        <taxon>Fungi</taxon>
        <taxon>Dikarya</taxon>
        <taxon>Basidiomycota</taxon>
        <taxon>Agaricomycotina</taxon>
        <taxon>Agaricomycetes</taxon>
        <taxon>Agaricomycetidae</taxon>
        <taxon>Agaricales</taxon>
        <taxon>Marasmiineae</taxon>
        <taxon>Mycenaceae</taxon>
        <taxon>Mycena</taxon>
    </lineage>
</organism>
<feature type="transmembrane region" description="Helical" evidence="2">
    <location>
        <begin position="308"/>
        <end position="330"/>
    </location>
</feature>
<evidence type="ECO:0000256" key="1">
    <source>
        <dbReference type="SAM" id="MobiDB-lite"/>
    </source>
</evidence>
<comment type="caution">
    <text evidence="4">The sequence shown here is derived from an EMBL/GenBank/DDBJ whole genome shotgun (WGS) entry which is preliminary data.</text>
</comment>
<dbReference type="AlphaFoldDB" id="A0A8H6XTD0"/>
<dbReference type="Proteomes" id="UP000623467">
    <property type="component" value="Unassembled WGS sequence"/>
</dbReference>
<keyword evidence="2" id="KW-0472">Membrane</keyword>
<feature type="region of interest" description="Disordered" evidence="1">
    <location>
        <begin position="280"/>
        <end position="305"/>
    </location>
</feature>
<keyword evidence="3" id="KW-0732">Signal</keyword>
<keyword evidence="2" id="KW-0812">Transmembrane</keyword>
<feature type="chain" id="PRO_5034836818" evidence="3">
    <location>
        <begin position="18"/>
        <end position="331"/>
    </location>
</feature>
<evidence type="ECO:0000313" key="4">
    <source>
        <dbReference type="EMBL" id="KAF7346832.1"/>
    </source>
</evidence>
<reference evidence="4" key="1">
    <citation type="submission" date="2020-05" db="EMBL/GenBank/DDBJ databases">
        <title>Mycena genomes resolve the evolution of fungal bioluminescence.</title>
        <authorList>
            <person name="Tsai I.J."/>
        </authorList>
    </citation>
    <scope>NUCLEOTIDE SEQUENCE</scope>
    <source>
        <strain evidence="4">160909Yilan</strain>
    </source>
</reference>
<feature type="signal peptide" evidence="3">
    <location>
        <begin position="1"/>
        <end position="17"/>
    </location>
</feature>
<evidence type="ECO:0000256" key="2">
    <source>
        <dbReference type="SAM" id="Phobius"/>
    </source>
</evidence>
<evidence type="ECO:0000256" key="3">
    <source>
        <dbReference type="SAM" id="SignalP"/>
    </source>
</evidence>
<evidence type="ECO:0000313" key="5">
    <source>
        <dbReference type="Proteomes" id="UP000623467"/>
    </source>
</evidence>
<proteinExistence type="predicted"/>
<dbReference type="OrthoDB" id="2991269at2759"/>